<organism evidence="1 2">
    <name type="scientific">Sodiomyces alkalinus (strain CBS 110278 / VKM F-3762 / F11)</name>
    <name type="common">Alkaliphilic filamentous fungus</name>
    <dbReference type="NCBI Taxonomy" id="1314773"/>
    <lineage>
        <taxon>Eukaryota</taxon>
        <taxon>Fungi</taxon>
        <taxon>Dikarya</taxon>
        <taxon>Ascomycota</taxon>
        <taxon>Pezizomycotina</taxon>
        <taxon>Sordariomycetes</taxon>
        <taxon>Hypocreomycetidae</taxon>
        <taxon>Glomerellales</taxon>
        <taxon>Plectosphaerellaceae</taxon>
        <taxon>Sodiomyces</taxon>
    </lineage>
</organism>
<sequence>MASSLAFAQPAPAQSAPSVADGASGDLVNALAKYVTTGVGAVNTTQGELQELVSTAVAKPGGMANMEALIQLDQHCPPERTVWHDKAAVTATISLTKTGLTLGFQIPSLSITFEGKGTGFFRPFSGPMNNGTIWYNNMDNLQPGPADFRLHVDNLTLHVDIFRNQLQVASLAFWPIAFVLAPGIQEGTGDFA</sequence>
<dbReference type="OrthoDB" id="4509531at2759"/>
<dbReference type="RefSeq" id="XP_028469810.1">
    <property type="nucleotide sequence ID" value="XM_028614675.1"/>
</dbReference>
<dbReference type="EMBL" id="ML119051">
    <property type="protein sequence ID" value="ROT42004.1"/>
    <property type="molecule type" value="Genomic_DNA"/>
</dbReference>
<evidence type="ECO:0000313" key="2">
    <source>
        <dbReference type="Proteomes" id="UP000272025"/>
    </source>
</evidence>
<proteinExistence type="predicted"/>
<dbReference type="Proteomes" id="UP000272025">
    <property type="component" value="Unassembled WGS sequence"/>
</dbReference>
<keyword evidence="2" id="KW-1185">Reference proteome</keyword>
<dbReference type="AlphaFoldDB" id="A0A3N2Q5F3"/>
<evidence type="ECO:0000313" key="1">
    <source>
        <dbReference type="EMBL" id="ROT42004.1"/>
    </source>
</evidence>
<name>A0A3N2Q5F3_SODAK</name>
<gene>
    <name evidence="1" type="ORF">SODALDRAFT_374386</name>
</gene>
<protein>
    <submittedName>
        <fullName evidence="1">Uncharacterized protein</fullName>
    </submittedName>
</protein>
<accession>A0A3N2Q5F3</accession>
<reference evidence="1 2" key="1">
    <citation type="journal article" date="2018" name="Mol. Ecol.">
        <title>The obligate alkalophilic soda-lake fungus Sodiomyces alkalinus has shifted to a protein diet.</title>
        <authorList>
            <person name="Grum-Grzhimaylo A.A."/>
            <person name="Falkoski D.L."/>
            <person name="van den Heuvel J."/>
            <person name="Valero-Jimenez C.A."/>
            <person name="Min B."/>
            <person name="Choi I.G."/>
            <person name="Lipzen A."/>
            <person name="Daum C.G."/>
            <person name="Aanen D.K."/>
            <person name="Tsang A."/>
            <person name="Henrissat B."/>
            <person name="Bilanenko E.N."/>
            <person name="de Vries R.P."/>
            <person name="van Kan J.A.L."/>
            <person name="Grigoriev I.V."/>
            <person name="Debets A.J.M."/>
        </authorList>
    </citation>
    <scope>NUCLEOTIDE SEQUENCE [LARGE SCALE GENOMIC DNA]</scope>
    <source>
        <strain evidence="1 2">F11</strain>
    </source>
</reference>
<dbReference type="GeneID" id="39583153"/>